<protein>
    <submittedName>
        <fullName evidence="5">Gfo/Idh/MocA family oxidoreductase</fullName>
    </submittedName>
</protein>
<evidence type="ECO:0000256" key="2">
    <source>
        <dbReference type="ARBA" id="ARBA00023002"/>
    </source>
</evidence>
<dbReference type="PANTHER" id="PTHR43708:SF5">
    <property type="entry name" value="CONSERVED EXPRESSED OXIDOREDUCTASE (EUROFUNG)-RELATED"/>
    <property type="match status" value="1"/>
</dbReference>
<evidence type="ECO:0000259" key="4">
    <source>
        <dbReference type="Pfam" id="PF22725"/>
    </source>
</evidence>
<dbReference type="InterPro" id="IPR051317">
    <property type="entry name" value="Gfo/Idh/MocA_oxidoreduct"/>
</dbReference>
<comment type="caution">
    <text evidence="5">The sequence shown here is derived from an EMBL/GenBank/DDBJ whole genome shotgun (WGS) entry which is preliminary data.</text>
</comment>
<dbReference type="SUPFAM" id="SSF55347">
    <property type="entry name" value="Glyceraldehyde-3-phosphate dehydrogenase-like, C-terminal domain"/>
    <property type="match status" value="1"/>
</dbReference>
<dbReference type="EMBL" id="WHNZ01000052">
    <property type="protein sequence ID" value="NOV03031.1"/>
    <property type="molecule type" value="Genomic_DNA"/>
</dbReference>
<dbReference type="SUPFAM" id="SSF51735">
    <property type="entry name" value="NAD(P)-binding Rossmann-fold domains"/>
    <property type="match status" value="1"/>
</dbReference>
<evidence type="ECO:0000313" key="6">
    <source>
        <dbReference type="Proteomes" id="UP000618579"/>
    </source>
</evidence>
<comment type="similarity">
    <text evidence="1">Belongs to the Gfo/Idh/MocA family.</text>
</comment>
<accession>A0ABX1ZSI5</accession>
<evidence type="ECO:0000259" key="3">
    <source>
        <dbReference type="Pfam" id="PF01408"/>
    </source>
</evidence>
<dbReference type="InterPro" id="IPR055170">
    <property type="entry name" value="GFO_IDH_MocA-like_dom"/>
</dbReference>
<organism evidence="5 6">
    <name type="scientific">Paenibacillus planticolens</name>
    <dbReference type="NCBI Taxonomy" id="2654976"/>
    <lineage>
        <taxon>Bacteria</taxon>
        <taxon>Bacillati</taxon>
        <taxon>Bacillota</taxon>
        <taxon>Bacilli</taxon>
        <taxon>Bacillales</taxon>
        <taxon>Paenibacillaceae</taxon>
        <taxon>Paenibacillus</taxon>
    </lineage>
</organism>
<reference evidence="5 6" key="1">
    <citation type="submission" date="2019-10" db="EMBL/GenBank/DDBJ databases">
        <title>Description of Paenibacillus pedi sp. nov.</title>
        <authorList>
            <person name="Carlier A."/>
            <person name="Qi S."/>
        </authorList>
    </citation>
    <scope>NUCLEOTIDE SEQUENCE [LARGE SCALE GENOMIC DNA]</scope>
    <source>
        <strain evidence="5 6">LMG 31457</strain>
    </source>
</reference>
<dbReference type="Proteomes" id="UP000618579">
    <property type="component" value="Unassembled WGS sequence"/>
</dbReference>
<evidence type="ECO:0000256" key="1">
    <source>
        <dbReference type="ARBA" id="ARBA00010928"/>
    </source>
</evidence>
<dbReference type="InterPro" id="IPR036291">
    <property type="entry name" value="NAD(P)-bd_dom_sf"/>
</dbReference>
<keyword evidence="2" id="KW-0560">Oxidoreductase</keyword>
<dbReference type="PANTHER" id="PTHR43708">
    <property type="entry name" value="CONSERVED EXPRESSED OXIDOREDUCTASE (EUROFUNG)"/>
    <property type="match status" value="1"/>
</dbReference>
<dbReference type="RefSeq" id="WP_171685857.1">
    <property type="nucleotide sequence ID" value="NZ_WHNZ01000052.1"/>
</dbReference>
<dbReference type="Pfam" id="PF22725">
    <property type="entry name" value="GFO_IDH_MocA_C3"/>
    <property type="match status" value="1"/>
</dbReference>
<sequence>MTAEYRIVIAGCGSMANVWVDYLIKREDCNIAALVDIKKEFAQAMADRHHLTCGVYTDLEQAIGETGANLVMDITIPASHFQVATTALRHGCNVFGEKPMAATMAEARELVQLADRTGKSLSVMQNRRYDANIRALRELIQVGTIGRVGFVGADFFLGPHFGGFRDAMESPLILDMAIHTFDQARLITGADPVSVYCQEFNPPGSWYAGNASAICIYEMSDGTVFCYRGSWCAEGAPTSWEASWRVTGESGTAIWDGAGTPYAEIVAGGDQTGKFLRDHTRVHADVNWSGQSGHAGGLDEMFAALQEGRPAETDCRDNIKSMAMVLGALDSAKSGQKIDLRGYWS</sequence>
<dbReference type="Gene3D" id="3.40.50.720">
    <property type="entry name" value="NAD(P)-binding Rossmann-like Domain"/>
    <property type="match status" value="1"/>
</dbReference>
<feature type="domain" description="Gfo/Idh/MocA-like oxidoreductase N-terminal" evidence="3">
    <location>
        <begin position="6"/>
        <end position="123"/>
    </location>
</feature>
<keyword evidence="6" id="KW-1185">Reference proteome</keyword>
<feature type="domain" description="GFO/IDH/MocA-like oxidoreductase" evidence="4">
    <location>
        <begin position="133"/>
        <end position="253"/>
    </location>
</feature>
<dbReference type="Pfam" id="PF01408">
    <property type="entry name" value="GFO_IDH_MocA"/>
    <property type="match status" value="1"/>
</dbReference>
<evidence type="ECO:0000313" key="5">
    <source>
        <dbReference type="EMBL" id="NOV03031.1"/>
    </source>
</evidence>
<dbReference type="InterPro" id="IPR000683">
    <property type="entry name" value="Gfo/Idh/MocA-like_OxRdtase_N"/>
</dbReference>
<name>A0ABX1ZSI5_9BACL</name>
<proteinExistence type="inferred from homology"/>
<gene>
    <name evidence="5" type="ORF">GC097_23785</name>
</gene>
<dbReference type="Gene3D" id="3.30.360.10">
    <property type="entry name" value="Dihydrodipicolinate Reductase, domain 2"/>
    <property type="match status" value="1"/>
</dbReference>